<evidence type="ECO:0000256" key="2">
    <source>
        <dbReference type="ARBA" id="ARBA00022801"/>
    </source>
</evidence>
<keyword evidence="6" id="KW-0131">Cell cycle</keyword>
<dbReference type="EMBL" id="PFBP01000014">
    <property type="protein sequence ID" value="PIT89991.1"/>
    <property type="molecule type" value="Genomic_DNA"/>
</dbReference>
<keyword evidence="6" id="KW-0132">Cell division</keyword>
<dbReference type="Pfam" id="PF00383">
    <property type="entry name" value="dCMP_cyt_deam_1"/>
    <property type="match status" value="1"/>
</dbReference>
<dbReference type="GO" id="GO:0005737">
    <property type="term" value="C:cytoplasm"/>
    <property type="evidence" value="ECO:0007669"/>
    <property type="project" value="TreeGrafter"/>
</dbReference>
<dbReference type="CDD" id="cd01286">
    <property type="entry name" value="deoxycytidylate_deaminase"/>
    <property type="match status" value="1"/>
</dbReference>
<comment type="cofactor">
    <cofactor evidence="1 4">
        <name>Zn(2+)</name>
        <dbReference type="ChEBI" id="CHEBI:29105"/>
    </cofactor>
</comment>
<dbReference type="GO" id="GO:0006220">
    <property type="term" value="P:pyrimidine nucleotide metabolic process"/>
    <property type="evidence" value="ECO:0007669"/>
    <property type="project" value="InterPro"/>
</dbReference>
<dbReference type="Gene3D" id="3.40.140.10">
    <property type="entry name" value="Cytidine Deaminase, domain 2"/>
    <property type="match status" value="1"/>
</dbReference>
<sequence>MEEQKYIRPSWDEYFMKLATIVGERGTCDRGRTGSVCVRDKRVIATGYVGSPPGMSHCDEDGHIIHEVLNEDGTISKHCVRTIHSEQNIICQAAKYGISLEGATIYTKMEPCYVCARMIVASGIKRVVCQKHYHGAKLTREIFAQAGVILDVLQDVMETYKDM</sequence>
<dbReference type="GO" id="GO:0004132">
    <property type="term" value="F:dCMP deaminase activity"/>
    <property type="evidence" value="ECO:0007669"/>
    <property type="project" value="InterPro"/>
</dbReference>
<dbReference type="InterPro" id="IPR016193">
    <property type="entry name" value="Cytidine_deaminase-like"/>
</dbReference>
<dbReference type="PANTHER" id="PTHR11086:SF18">
    <property type="entry name" value="DEOXYCYTIDYLATE DEAMINASE"/>
    <property type="match status" value="1"/>
</dbReference>
<reference evidence="7" key="1">
    <citation type="submission" date="2017-09" db="EMBL/GenBank/DDBJ databases">
        <title>Depth-based differentiation of microbial function through sediment-hosted aquifers and enrichment of novel symbionts in the deep terrestrial subsurface.</title>
        <authorList>
            <person name="Probst A.J."/>
            <person name="Ladd B."/>
            <person name="Jarett J.K."/>
            <person name="Geller-Mcgrath D.E."/>
            <person name="Sieber C.M.K."/>
            <person name="Emerson J.B."/>
            <person name="Anantharaman K."/>
            <person name="Thomas B.C."/>
            <person name="Malmstrom R."/>
            <person name="Stieglmeier M."/>
            <person name="Klingl A."/>
            <person name="Woyke T."/>
            <person name="Ryan C.M."/>
            <person name="Banfield J.F."/>
        </authorList>
    </citation>
    <scope>NUCLEOTIDE SEQUENCE [LARGE SCALE GENOMIC DNA]</scope>
</reference>
<dbReference type="PIRSF" id="PIRSF006019">
    <property type="entry name" value="dCMP_deaminase"/>
    <property type="match status" value="1"/>
</dbReference>
<keyword evidence="4" id="KW-0479">Metal-binding</keyword>
<dbReference type="GO" id="GO:0008270">
    <property type="term" value="F:zinc ion binding"/>
    <property type="evidence" value="ECO:0007669"/>
    <property type="project" value="InterPro"/>
</dbReference>
<comment type="caution">
    <text evidence="6">The sequence shown here is derived from an EMBL/GenBank/DDBJ whole genome shotgun (WGS) entry which is preliminary data.</text>
</comment>
<evidence type="ECO:0000256" key="1">
    <source>
        <dbReference type="ARBA" id="ARBA00001947"/>
    </source>
</evidence>
<dbReference type="AlphaFoldDB" id="A0A2M6WB44"/>
<name>A0A2M6WB44_9BACT</name>
<evidence type="ECO:0000313" key="7">
    <source>
        <dbReference type="Proteomes" id="UP000231464"/>
    </source>
</evidence>
<feature type="active site" description="Proton donor" evidence="3">
    <location>
        <position position="86"/>
    </location>
</feature>
<evidence type="ECO:0000313" key="6">
    <source>
        <dbReference type="EMBL" id="PIT89991.1"/>
    </source>
</evidence>
<accession>A0A2M6WB44</accession>
<proteinExistence type="predicted"/>
<feature type="binding site" evidence="4">
    <location>
        <position position="112"/>
    </location>
    <ligand>
        <name>Zn(2+)</name>
        <dbReference type="ChEBI" id="CHEBI:29105"/>
        <note>catalytic</note>
    </ligand>
</feature>
<evidence type="ECO:0000259" key="5">
    <source>
        <dbReference type="PROSITE" id="PS51747"/>
    </source>
</evidence>
<keyword evidence="2" id="KW-0378">Hydrolase</keyword>
<dbReference type="InterPro" id="IPR002125">
    <property type="entry name" value="CMP_dCMP_dom"/>
</dbReference>
<evidence type="ECO:0000256" key="4">
    <source>
        <dbReference type="PIRSR" id="PIRSR006019-2"/>
    </source>
</evidence>
<feature type="domain" description="CMP/dCMP-type deaminase" evidence="5">
    <location>
        <begin position="10"/>
        <end position="146"/>
    </location>
</feature>
<dbReference type="SUPFAM" id="SSF53927">
    <property type="entry name" value="Cytidine deaminase-like"/>
    <property type="match status" value="1"/>
</dbReference>
<evidence type="ECO:0000256" key="3">
    <source>
        <dbReference type="PIRSR" id="PIRSR006019-1"/>
    </source>
</evidence>
<dbReference type="Proteomes" id="UP000231464">
    <property type="component" value="Unassembled WGS sequence"/>
</dbReference>
<dbReference type="InterPro" id="IPR035105">
    <property type="entry name" value="Deoxycytidylate_deaminase_dom"/>
</dbReference>
<keyword evidence="4" id="KW-0862">Zinc</keyword>
<gene>
    <name evidence="6" type="ORF">COU23_00900</name>
</gene>
<dbReference type="PROSITE" id="PS51747">
    <property type="entry name" value="CYT_DCMP_DEAMINASES_2"/>
    <property type="match status" value="1"/>
</dbReference>
<protein>
    <submittedName>
        <fullName evidence="6">Cell division protein DedD</fullName>
    </submittedName>
</protein>
<organism evidence="6 7">
    <name type="scientific">Candidatus Kuenenbacteria bacterium CG10_big_fil_rev_8_21_14_0_10_36_11</name>
    <dbReference type="NCBI Taxonomy" id="1974618"/>
    <lineage>
        <taxon>Bacteria</taxon>
        <taxon>Candidatus Kueneniibacteriota</taxon>
    </lineage>
</organism>
<dbReference type="InterPro" id="IPR016473">
    <property type="entry name" value="dCMP_deaminase"/>
</dbReference>
<dbReference type="GO" id="GO:0051301">
    <property type="term" value="P:cell division"/>
    <property type="evidence" value="ECO:0007669"/>
    <property type="project" value="UniProtKB-KW"/>
</dbReference>
<dbReference type="PANTHER" id="PTHR11086">
    <property type="entry name" value="DEOXYCYTIDYLATE DEAMINASE-RELATED"/>
    <property type="match status" value="1"/>
</dbReference>
<feature type="binding site" evidence="4">
    <location>
        <position position="115"/>
    </location>
    <ligand>
        <name>Zn(2+)</name>
        <dbReference type="ChEBI" id="CHEBI:29105"/>
        <note>catalytic</note>
    </ligand>
</feature>
<feature type="binding site" evidence="4">
    <location>
        <position position="84"/>
    </location>
    <ligand>
        <name>Zn(2+)</name>
        <dbReference type="ChEBI" id="CHEBI:29105"/>
        <note>catalytic</note>
    </ligand>
</feature>
<dbReference type="InterPro" id="IPR015517">
    <property type="entry name" value="dCMP_deaminase-rel"/>
</dbReference>